<evidence type="ECO:0000259" key="2">
    <source>
        <dbReference type="Pfam" id="PF13439"/>
    </source>
</evidence>
<gene>
    <name evidence="3" type="ORF">PSAKL28_13960</name>
</gene>
<dbReference type="Pfam" id="PF13439">
    <property type="entry name" value="Glyco_transf_4"/>
    <property type="match status" value="1"/>
</dbReference>
<dbReference type="RefSeq" id="WP_038608338.1">
    <property type="nucleotide sequence ID" value="NZ_CP009048.1"/>
</dbReference>
<evidence type="ECO:0000259" key="1">
    <source>
        <dbReference type="Pfam" id="PF00534"/>
    </source>
</evidence>
<dbReference type="InterPro" id="IPR028098">
    <property type="entry name" value="Glyco_trans_4-like_N"/>
</dbReference>
<dbReference type="OrthoDB" id="9802525at2"/>
<dbReference type="HOGENOM" id="CLU_009583_2_1_6"/>
<protein>
    <submittedName>
        <fullName evidence="3">Glycosyltransferase WbpZ</fullName>
    </submittedName>
</protein>
<dbReference type="KEGG" id="palk:PSAKL28_13960"/>
<dbReference type="Pfam" id="PF00534">
    <property type="entry name" value="Glycos_transf_1"/>
    <property type="match status" value="1"/>
</dbReference>
<feature type="domain" description="Glycosyl transferase family 1" evidence="1">
    <location>
        <begin position="192"/>
        <end position="339"/>
    </location>
</feature>
<accession>A0A077F557</accession>
<evidence type="ECO:0000313" key="4">
    <source>
        <dbReference type="Proteomes" id="UP000028931"/>
    </source>
</evidence>
<dbReference type="PANTHER" id="PTHR12526:SF627">
    <property type="entry name" value="D-RHAMNOSYLTRANSFERASE WBPZ"/>
    <property type="match status" value="1"/>
</dbReference>
<dbReference type="eggNOG" id="COG0438">
    <property type="taxonomic scope" value="Bacteria"/>
</dbReference>
<feature type="domain" description="Glycosyltransferase subfamily 4-like N-terminal" evidence="2">
    <location>
        <begin position="15"/>
        <end position="169"/>
    </location>
</feature>
<name>A0A077F557_9PSED</name>
<evidence type="ECO:0000313" key="3">
    <source>
        <dbReference type="EMBL" id="AIL60622.1"/>
    </source>
</evidence>
<dbReference type="PANTHER" id="PTHR12526">
    <property type="entry name" value="GLYCOSYLTRANSFERASE"/>
    <property type="match status" value="1"/>
</dbReference>
<dbReference type="CDD" id="cd03795">
    <property type="entry name" value="GT4_WfcD-like"/>
    <property type="match status" value="1"/>
</dbReference>
<dbReference type="EMBL" id="CP009048">
    <property type="protein sequence ID" value="AIL60622.1"/>
    <property type="molecule type" value="Genomic_DNA"/>
</dbReference>
<dbReference type="InterPro" id="IPR001296">
    <property type="entry name" value="Glyco_trans_1"/>
</dbReference>
<dbReference type="Proteomes" id="UP000028931">
    <property type="component" value="Chromosome"/>
</dbReference>
<dbReference type="SUPFAM" id="SSF53756">
    <property type="entry name" value="UDP-Glycosyltransferase/glycogen phosphorylase"/>
    <property type="match status" value="1"/>
</dbReference>
<dbReference type="GO" id="GO:1901135">
    <property type="term" value="P:carbohydrate derivative metabolic process"/>
    <property type="evidence" value="ECO:0007669"/>
    <property type="project" value="UniProtKB-ARBA"/>
</dbReference>
<sequence>MKVLQVYKTYYPDTFGGVEQVIFQLACGGERYEIDTTVLAVSKQREGSMQVANHRADFVKPEFELLSTPFSLSCVKRFKSLAKEVDLVHYHYPWPFMDIAHFLVGHNKPTVLTYHSDIVKQKVALKLYRPLQRLFLDRIDRIVCTSDNYLNSSKVLSRYREKVTVIPIGLARDSYPVADESTLQQWSSRFPGKFFLFVGVLRYYKGLHTLLEAAQGIDYPVLIVGSGPIENELRQKAQALGLSNIHFLGALPDLDKVALLSLCHATVFPSHLRSEAFGVSLLEAAMYSKPMICCEIATGTTYINSHKLTGLVVPPEAPEALRQAMRYLWDNPVEARAMGLRAGERFESLFTAEQMTKHYAGLYASLLQEKAK</sequence>
<dbReference type="GO" id="GO:0016757">
    <property type="term" value="F:glycosyltransferase activity"/>
    <property type="evidence" value="ECO:0007669"/>
    <property type="project" value="InterPro"/>
</dbReference>
<dbReference type="AlphaFoldDB" id="A0A077F557"/>
<dbReference type="Gene3D" id="3.40.50.2000">
    <property type="entry name" value="Glycogen Phosphorylase B"/>
    <property type="match status" value="2"/>
</dbReference>
<organism evidence="3 4">
    <name type="scientific">Pseudomonas alkylphenolica</name>
    <dbReference type="NCBI Taxonomy" id="237609"/>
    <lineage>
        <taxon>Bacteria</taxon>
        <taxon>Pseudomonadati</taxon>
        <taxon>Pseudomonadota</taxon>
        <taxon>Gammaproteobacteria</taxon>
        <taxon>Pseudomonadales</taxon>
        <taxon>Pseudomonadaceae</taxon>
        <taxon>Pseudomonas</taxon>
    </lineage>
</organism>
<reference evidence="3 4" key="1">
    <citation type="submission" date="2014-07" db="EMBL/GenBank/DDBJ databases">
        <authorList>
            <person name="Lee K."/>
            <person name="Lim J.Y."/>
            <person name="Hwang I."/>
        </authorList>
    </citation>
    <scope>NUCLEOTIDE SEQUENCE [LARGE SCALE GENOMIC DNA]</scope>
    <source>
        <strain evidence="3 4">KL28</strain>
    </source>
</reference>
<proteinExistence type="predicted"/>
<keyword evidence="3" id="KW-0808">Transferase</keyword>